<proteinExistence type="predicted"/>
<gene>
    <name evidence="1" type="ORF">EYZ11_005647</name>
</gene>
<organism evidence="1 2">
    <name type="scientific">Aspergillus tanneri</name>
    <dbReference type="NCBI Taxonomy" id="1220188"/>
    <lineage>
        <taxon>Eukaryota</taxon>
        <taxon>Fungi</taxon>
        <taxon>Dikarya</taxon>
        <taxon>Ascomycota</taxon>
        <taxon>Pezizomycotina</taxon>
        <taxon>Eurotiomycetes</taxon>
        <taxon>Eurotiomycetidae</taxon>
        <taxon>Eurotiales</taxon>
        <taxon>Aspergillaceae</taxon>
        <taxon>Aspergillus</taxon>
        <taxon>Aspergillus subgen. Circumdati</taxon>
    </lineage>
</organism>
<dbReference type="SUPFAM" id="SSF51735">
    <property type="entry name" value="NAD(P)-binding Rossmann-fold domains"/>
    <property type="match status" value="1"/>
</dbReference>
<dbReference type="EMBL" id="SOSA01000184">
    <property type="protein sequence ID" value="THC94885.1"/>
    <property type="molecule type" value="Genomic_DNA"/>
</dbReference>
<reference evidence="1 2" key="1">
    <citation type="submission" date="2019-03" db="EMBL/GenBank/DDBJ databases">
        <title>The genome sequence of a newly discovered highly antifungal drug resistant Aspergillus species, Aspergillus tanneri NIH 1004.</title>
        <authorList>
            <person name="Mounaud S."/>
            <person name="Singh I."/>
            <person name="Joardar V."/>
            <person name="Pakala S."/>
            <person name="Pakala S."/>
            <person name="Venepally P."/>
            <person name="Hoover J."/>
            <person name="Nierman W."/>
            <person name="Chung J."/>
            <person name="Losada L."/>
        </authorList>
    </citation>
    <scope>NUCLEOTIDE SEQUENCE [LARGE SCALE GENOMIC DNA]</scope>
    <source>
        <strain evidence="1 2">NIH1004</strain>
    </source>
</reference>
<accession>A0A4S3JI04</accession>
<dbReference type="Proteomes" id="UP000308092">
    <property type="component" value="Unassembled WGS sequence"/>
</dbReference>
<evidence type="ECO:0008006" key="3">
    <source>
        <dbReference type="Google" id="ProtNLM"/>
    </source>
</evidence>
<keyword evidence="2" id="KW-1185">Reference proteome</keyword>
<dbReference type="Gene3D" id="3.40.50.720">
    <property type="entry name" value="NAD(P)-binding Rossmann-like Domain"/>
    <property type="match status" value="1"/>
</dbReference>
<dbReference type="STRING" id="1220188.A0A4S3JI04"/>
<protein>
    <recommendedName>
        <fullName evidence="3">NAD-dependent epimerase/dehydratase domain-containing protein</fullName>
    </recommendedName>
</protein>
<sequence length="106" mass="11457">MSPFITVALQKGVSAYVGEGGGRWCGDHRDDAAKLYQLAVEKAKPGSIFHAVAEEGVSVKEIVTKRTADNAASSIKTRERLGWTPMAPRLIEDISVIIDFIKSRAA</sequence>
<name>A0A4S3JI04_9EURO</name>
<comment type="caution">
    <text evidence="1">The sequence shown here is derived from an EMBL/GenBank/DDBJ whole genome shotgun (WGS) entry which is preliminary data.</text>
</comment>
<dbReference type="AlphaFoldDB" id="A0A4S3JI04"/>
<evidence type="ECO:0000313" key="1">
    <source>
        <dbReference type="EMBL" id="THC94885.1"/>
    </source>
</evidence>
<dbReference type="InterPro" id="IPR036291">
    <property type="entry name" value="NAD(P)-bd_dom_sf"/>
</dbReference>
<evidence type="ECO:0000313" key="2">
    <source>
        <dbReference type="Proteomes" id="UP000308092"/>
    </source>
</evidence>
<dbReference type="VEuPathDB" id="FungiDB:EYZ11_005647"/>